<accession>A0ABV3B9X3</accession>
<comment type="caution">
    <text evidence="1">The sequence shown here is derived from an EMBL/GenBank/DDBJ whole genome shotgun (WGS) entry which is preliminary data.</text>
</comment>
<name>A0ABV3B9X3_9ACTN</name>
<gene>
    <name evidence="1" type="ORF">ABZ931_33630</name>
</gene>
<dbReference type="EMBL" id="JBEYXT010000247">
    <property type="protein sequence ID" value="MEU6805896.1"/>
    <property type="molecule type" value="Genomic_DNA"/>
</dbReference>
<organism evidence="1 2">
    <name type="scientific">Streptomyces neyagawaensis</name>
    <dbReference type="NCBI Taxonomy" id="42238"/>
    <lineage>
        <taxon>Bacteria</taxon>
        <taxon>Bacillati</taxon>
        <taxon>Actinomycetota</taxon>
        <taxon>Actinomycetes</taxon>
        <taxon>Kitasatosporales</taxon>
        <taxon>Streptomycetaceae</taxon>
        <taxon>Streptomyces</taxon>
    </lineage>
</organism>
<dbReference type="RefSeq" id="WP_359701166.1">
    <property type="nucleotide sequence ID" value="NZ_JBEYXT010000247.1"/>
</dbReference>
<proteinExistence type="predicted"/>
<dbReference type="Proteomes" id="UP001551189">
    <property type="component" value="Unassembled WGS sequence"/>
</dbReference>
<protein>
    <submittedName>
        <fullName evidence="1">Uncharacterized protein</fullName>
    </submittedName>
</protein>
<reference evidence="1 2" key="1">
    <citation type="submission" date="2024-06" db="EMBL/GenBank/DDBJ databases">
        <title>The Natural Products Discovery Center: Release of the First 8490 Sequenced Strains for Exploring Actinobacteria Biosynthetic Diversity.</title>
        <authorList>
            <person name="Kalkreuter E."/>
            <person name="Kautsar S.A."/>
            <person name="Yang D."/>
            <person name="Bader C.D."/>
            <person name="Teijaro C.N."/>
            <person name="Fluegel L."/>
            <person name="Davis C.M."/>
            <person name="Simpson J.R."/>
            <person name="Lauterbach L."/>
            <person name="Steele A.D."/>
            <person name="Gui C."/>
            <person name="Meng S."/>
            <person name="Li G."/>
            <person name="Viehrig K."/>
            <person name="Ye F."/>
            <person name="Su P."/>
            <person name="Kiefer A.F."/>
            <person name="Nichols A."/>
            <person name="Cepeda A.J."/>
            <person name="Yan W."/>
            <person name="Fan B."/>
            <person name="Jiang Y."/>
            <person name="Adhikari A."/>
            <person name="Zheng C.-J."/>
            <person name="Schuster L."/>
            <person name="Cowan T.M."/>
            <person name="Smanski M.J."/>
            <person name="Chevrette M.G."/>
            <person name="De Carvalho L.P.S."/>
            <person name="Shen B."/>
        </authorList>
    </citation>
    <scope>NUCLEOTIDE SEQUENCE [LARGE SCALE GENOMIC DNA]</scope>
    <source>
        <strain evidence="1 2">NPDC046851</strain>
    </source>
</reference>
<sequence length="95" mass="10465">MSTTRLIDSSREREVVFDYFVGLSPEDAARWTDLVEQSRPVLESDGMEAVQSLLVERGMGIIQAIAITRALLGMAETPLQTAIEIVATSKARQVQ</sequence>
<keyword evidence="2" id="KW-1185">Reference proteome</keyword>
<evidence type="ECO:0000313" key="1">
    <source>
        <dbReference type="EMBL" id="MEU6805896.1"/>
    </source>
</evidence>
<evidence type="ECO:0000313" key="2">
    <source>
        <dbReference type="Proteomes" id="UP001551189"/>
    </source>
</evidence>